<evidence type="ECO:0000313" key="3">
    <source>
        <dbReference type="Proteomes" id="UP000033881"/>
    </source>
</evidence>
<dbReference type="AlphaFoldDB" id="A0A0G0QBU9"/>
<feature type="compositionally biased region" description="Basic and acidic residues" evidence="1">
    <location>
        <begin position="10"/>
        <end position="20"/>
    </location>
</feature>
<name>A0A0G0QBU9_9BACT</name>
<feature type="region of interest" description="Disordered" evidence="1">
    <location>
        <begin position="1"/>
        <end position="21"/>
    </location>
</feature>
<organism evidence="2 3">
    <name type="scientific">Candidatus Woesebacteria bacterium GW2011_GWB1_39_12</name>
    <dbReference type="NCBI Taxonomy" id="1618574"/>
    <lineage>
        <taxon>Bacteria</taxon>
        <taxon>Candidatus Woeseibacteriota</taxon>
    </lineage>
</organism>
<reference evidence="2 3" key="1">
    <citation type="journal article" date="2015" name="Nature">
        <title>rRNA introns, odd ribosomes, and small enigmatic genomes across a large radiation of phyla.</title>
        <authorList>
            <person name="Brown C.T."/>
            <person name="Hug L.A."/>
            <person name="Thomas B.C."/>
            <person name="Sharon I."/>
            <person name="Castelle C.J."/>
            <person name="Singh A."/>
            <person name="Wilkins M.J."/>
            <person name="Williams K.H."/>
            <person name="Banfield J.F."/>
        </authorList>
    </citation>
    <scope>NUCLEOTIDE SEQUENCE [LARGE SCALE GENOMIC DNA]</scope>
</reference>
<dbReference type="STRING" id="1618574.UT24_C0027G0003"/>
<dbReference type="Proteomes" id="UP000033881">
    <property type="component" value="Unassembled WGS sequence"/>
</dbReference>
<gene>
    <name evidence="2" type="ORF">UT24_C0027G0003</name>
</gene>
<proteinExistence type="predicted"/>
<evidence type="ECO:0000313" key="2">
    <source>
        <dbReference type="EMBL" id="KKQ99151.1"/>
    </source>
</evidence>
<dbReference type="EMBL" id="LBWB01000027">
    <property type="protein sequence ID" value="KKQ99151.1"/>
    <property type="molecule type" value="Genomic_DNA"/>
</dbReference>
<accession>A0A0G0QBU9</accession>
<protein>
    <submittedName>
        <fullName evidence="2">Uncharacterized protein</fullName>
    </submittedName>
</protein>
<sequence>MKPLLPTIIRDPRRETEHDPPSFALYSHRTGQCKSNHKKFLQSFDEAKSLVGDSLDLAFRFDVQTESMSSDNLKESKFGGLPNFENFFSHEETAEQFVNRHWPRCGVCHKPMQFIGQVDLSDWLWAIHSITLQKVEDDRDFACSLLGYKLDHNWMTFWFCQETHFYAFNTHTSVVKGMDSREWDTDFRVCKFTTDDLMPELIKLDAESRSHERLLHVPQLERVVGIDLKWDLIAKSDLSEEEDEEAWDKCWELKGNVPRLFGNDSFYELFGDESTQQMSMECLSQRNFPVKQMTPVISWNCYEEDITNQIFADLCQWNDWSSLDNNAFGLINSTCT</sequence>
<evidence type="ECO:0000256" key="1">
    <source>
        <dbReference type="SAM" id="MobiDB-lite"/>
    </source>
</evidence>
<dbReference type="Gene3D" id="2.30.320.10">
    <property type="entry name" value="YwqG-like"/>
    <property type="match status" value="1"/>
</dbReference>
<comment type="caution">
    <text evidence="2">The sequence shown here is derived from an EMBL/GenBank/DDBJ whole genome shotgun (WGS) entry which is preliminary data.</text>
</comment>